<gene>
    <name evidence="1" type="ORF">ACFPCY_15030</name>
</gene>
<organism evidence="1 2">
    <name type="scientific">Actinomadura gamaensis</name>
    <dbReference type="NCBI Taxonomy" id="1763541"/>
    <lineage>
        <taxon>Bacteria</taxon>
        <taxon>Bacillati</taxon>
        <taxon>Actinomycetota</taxon>
        <taxon>Actinomycetes</taxon>
        <taxon>Streptosporangiales</taxon>
        <taxon>Thermomonosporaceae</taxon>
        <taxon>Actinomadura</taxon>
    </lineage>
</organism>
<proteinExistence type="predicted"/>
<dbReference type="RefSeq" id="WP_378255479.1">
    <property type="nucleotide sequence ID" value="NZ_JBHSIT010000004.1"/>
</dbReference>
<evidence type="ECO:0000313" key="1">
    <source>
        <dbReference type="EMBL" id="MFC4908641.1"/>
    </source>
</evidence>
<dbReference type="Proteomes" id="UP001595872">
    <property type="component" value="Unassembled WGS sequence"/>
</dbReference>
<reference evidence="2" key="1">
    <citation type="journal article" date="2019" name="Int. J. Syst. Evol. Microbiol.">
        <title>The Global Catalogue of Microorganisms (GCM) 10K type strain sequencing project: providing services to taxonomists for standard genome sequencing and annotation.</title>
        <authorList>
            <consortium name="The Broad Institute Genomics Platform"/>
            <consortium name="The Broad Institute Genome Sequencing Center for Infectious Disease"/>
            <person name="Wu L."/>
            <person name="Ma J."/>
        </authorList>
    </citation>
    <scope>NUCLEOTIDE SEQUENCE [LARGE SCALE GENOMIC DNA]</scope>
    <source>
        <strain evidence="2">KLKA75</strain>
    </source>
</reference>
<accession>A0ABV9TWW9</accession>
<name>A0ABV9TWW9_9ACTN</name>
<evidence type="ECO:0000313" key="2">
    <source>
        <dbReference type="Proteomes" id="UP001595872"/>
    </source>
</evidence>
<keyword evidence="2" id="KW-1185">Reference proteome</keyword>
<dbReference type="EMBL" id="JBHSIT010000004">
    <property type="protein sequence ID" value="MFC4908641.1"/>
    <property type="molecule type" value="Genomic_DNA"/>
</dbReference>
<evidence type="ECO:0008006" key="3">
    <source>
        <dbReference type="Google" id="ProtNLM"/>
    </source>
</evidence>
<protein>
    <recommendedName>
        <fullName evidence="3">Transposase</fullName>
    </recommendedName>
</protein>
<sequence>MEPELASQEPTGTGKRTWYPRSEWGRRHWDAGYAHGIAKVVLAVLQNRGLSVDSDVKTRIAACADPEQLLEWVERAVVAERAEDIFA</sequence>
<comment type="caution">
    <text evidence="1">The sequence shown here is derived from an EMBL/GenBank/DDBJ whole genome shotgun (WGS) entry which is preliminary data.</text>
</comment>